<dbReference type="EMBL" id="CM046389">
    <property type="protein sequence ID" value="KAI8566950.1"/>
    <property type="molecule type" value="Genomic_DNA"/>
</dbReference>
<evidence type="ECO:0000313" key="1">
    <source>
        <dbReference type="EMBL" id="KAI8566950.1"/>
    </source>
</evidence>
<name>A0ACC0PN72_RHOML</name>
<keyword evidence="2" id="KW-1185">Reference proteome</keyword>
<gene>
    <name evidence="1" type="ORF">RHMOL_Rhmol02G0082600</name>
</gene>
<reference evidence="1" key="1">
    <citation type="submission" date="2022-02" db="EMBL/GenBank/DDBJ databases">
        <title>Plant Genome Project.</title>
        <authorList>
            <person name="Zhang R.-G."/>
        </authorList>
    </citation>
    <scope>NUCLEOTIDE SEQUENCE</scope>
    <source>
        <strain evidence="1">AT1</strain>
    </source>
</reference>
<comment type="caution">
    <text evidence="1">The sequence shown here is derived from an EMBL/GenBank/DDBJ whole genome shotgun (WGS) entry which is preliminary data.</text>
</comment>
<proteinExistence type="predicted"/>
<organism evidence="1 2">
    <name type="scientific">Rhododendron molle</name>
    <name type="common">Chinese azalea</name>
    <name type="synonym">Azalea mollis</name>
    <dbReference type="NCBI Taxonomy" id="49168"/>
    <lineage>
        <taxon>Eukaryota</taxon>
        <taxon>Viridiplantae</taxon>
        <taxon>Streptophyta</taxon>
        <taxon>Embryophyta</taxon>
        <taxon>Tracheophyta</taxon>
        <taxon>Spermatophyta</taxon>
        <taxon>Magnoliopsida</taxon>
        <taxon>eudicotyledons</taxon>
        <taxon>Gunneridae</taxon>
        <taxon>Pentapetalae</taxon>
        <taxon>asterids</taxon>
        <taxon>Ericales</taxon>
        <taxon>Ericaceae</taxon>
        <taxon>Ericoideae</taxon>
        <taxon>Rhodoreae</taxon>
        <taxon>Rhododendron</taxon>
    </lineage>
</organism>
<sequence length="659" mass="74740">MADQSKPPHELQACKDEEGSQKSGGINRTKDKSPSFRMERREKSDKRSMSVWDYDDSLDQKERELEESAKRMNKYKKLPFIGVQNIAFQIWKKFGIQKVMSNEQGFYFFKFSQADAARRVIDAGPWYFGSKLLILKQWYPQMQLVKEQMARVPIWAQFYNVPLVLWNEGGLSHLASAIGVPLYADDLTENRRRLSYAKICVEVEVCSELPDSVDVECMGEQVTVGVKYPWKPVKCLECHLFVHNAYHCGSKFQGAKPQKFVWVVKSTKGVSATDSKGLQPAENGSSSAPIPGIVACIAPAADISVGKEVVLMDDLVSTPLASPRAPPVGVGQSPVLKGSNSFSALALINQEDSRIEEGVDELLDLFEHPTSVLDPELDVPFVLVAKKTRGRGNAKAVLPGVLHNAVHGSVARMVLARDPQIFQVDLIFSSPQLIVVKILTVDQRLFYVSCIYGHNSMVDGRRLWEDMRTLAPTIGDTPWLQFGDFNVVRRSSERLEGFDNVASLEFNTCLDDINMDDMPFKGLWFTWSNKRGGQGNVKSKLDRALINGSWLDIFPELETIFLAPGISDHCFILVNVLLYTPRRSPFKFFNFWMRHDQFKEELRKSWSLPVTGSIKFKLYEQLSRLKPVLREFNKKFFSQISERVVKAREELFALIVLRF</sequence>
<protein>
    <submittedName>
        <fullName evidence="1">Uncharacterized protein</fullName>
    </submittedName>
</protein>
<evidence type="ECO:0000313" key="2">
    <source>
        <dbReference type="Proteomes" id="UP001062846"/>
    </source>
</evidence>
<dbReference type="Proteomes" id="UP001062846">
    <property type="component" value="Chromosome 2"/>
</dbReference>
<accession>A0ACC0PN72</accession>